<evidence type="ECO:0000313" key="2">
    <source>
        <dbReference type="Proteomes" id="UP001239111"/>
    </source>
</evidence>
<dbReference type="Proteomes" id="UP001239111">
    <property type="component" value="Chromosome 2"/>
</dbReference>
<organism evidence="1 2">
    <name type="scientific">Eretmocerus hayati</name>
    <dbReference type="NCBI Taxonomy" id="131215"/>
    <lineage>
        <taxon>Eukaryota</taxon>
        <taxon>Metazoa</taxon>
        <taxon>Ecdysozoa</taxon>
        <taxon>Arthropoda</taxon>
        <taxon>Hexapoda</taxon>
        <taxon>Insecta</taxon>
        <taxon>Pterygota</taxon>
        <taxon>Neoptera</taxon>
        <taxon>Endopterygota</taxon>
        <taxon>Hymenoptera</taxon>
        <taxon>Apocrita</taxon>
        <taxon>Proctotrupomorpha</taxon>
        <taxon>Chalcidoidea</taxon>
        <taxon>Aphelinidae</taxon>
        <taxon>Aphelininae</taxon>
        <taxon>Eretmocerus</taxon>
    </lineage>
</organism>
<name>A0ACC2P6L4_9HYME</name>
<dbReference type="EMBL" id="CM056742">
    <property type="protein sequence ID" value="KAJ8678952.1"/>
    <property type="molecule type" value="Genomic_DNA"/>
</dbReference>
<reference evidence="1" key="1">
    <citation type="submission" date="2023-04" db="EMBL/GenBank/DDBJ databases">
        <title>A chromosome-level genome assembly of the parasitoid wasp Eretmocerus hayati.</title>
        <authorList>
            <person name="Zhong Y."/>
            <person name="Liu S."/>
            <person name="Liu Y."/>
        </authorList>
    </citation>
    <scope>NUCLEOTIDE SEQUENCE</scope>
    <source>
        <strain evidence="1">ZJU_SS_LIU_2023</strain>
    </source>
</reference>
<proteinExistence type="predicted"/>
<keyword evidence="2" id="KW-1185">Reference proteome</keyword>
<accession>A0ACC2P6L4</accession>
<sequence length="221" mass="24397">MSLRTVNELNLRTLTLTAALLGLALARPDGTKTSEVEKTQDSAAASTKNKRGLFDIGLGHDFGEFAHGGLELGSPSLGHYHDEGHISGITIHREVKVPVPAPYPVEKQIPVPYPVHVKVPVDNPIPYHVPAPYPVPVEKHIPVPVEKPVPYPVHVPVKVPVEEPYPVHVPVKVPYAVEKPLPYPVKVPVVHKESYPVFIKEHHPEPIHHGFDEHYGGHFLH</sequence>
<evidence type="ECO:0000313" key="1">
    <source>
        <dbReference type="EMBL" id="KAJ8678952.1"/>
    </source>
</evidence>
<comment type="caution">
    <text evidence="1">The sequence shown here is derived from an EMBL/GenBank/DDBJ whole genome shotgun (WGS) entry which is preliminary data.</text>
</comment>
<protein>
    <submittedName>
        <fullName evidence="1">Uncharacterized protein</fullName>
    </submittedName>
</protein>
<gene>
    <name evidence="1" type="ORF">QAD02_014739</name>
</gene>